<feature type="non-terminal residue" evidence="1">
    <location>
        <position position="1"/>
    </location>
</feature>
<reference evidence="1 2" key="1">
    <citation type="journal article" date="2015" name="Environ. Microbiol.">
        <title>Genome analyses suggest the presence of polyploidy and recent human-driven expansions in eight global populations of the honeybee pathogen Nosema ceranae.</title>
        <authorList>
            <person name="Pelin A."/>
            <person name="Selman M."/>
            <person name="Aris-Brosou S."/>
            <person name="Farinelli L."/>
            <person name="Corradi N."/>
        </authorList>
    </citation>
    <scope>NUCLEOTIDE SEQUENCE [LARGE SCALE GENOMIC DNA]</scope>
    <source>
        <strain evidence="1 2">PA08 1199</strain>
    </source>
</reference>
<proteinExistence type="predicted"/>
<dbReference type="GeneID" id="36320062"/>
<sequence>LENTNIEEVMEAQHSKLINETKTRFLHKKLIEGLSHELISTKNCQFGSIKEII</sequence>
<evidence type="ECO:0000313" key="2">
    <source>
        <dbReference type="Proteomes" id="UP000034350"/>
    </source>
</evidence>
<name>A0A0F9YLL4_9MICR</name>
<accession>A0A0F9YLL4</accession>
<protein>
    <submittedName>
        <fullName evidence="1">Uncharacterized protein</fullName>
    </submittedName>
</protein>
<comment type="caution">
    <text evidence="1">The sequence shown here is derived from an EMBL/GenBank/DDBJ whole genome shotgun (WGS) entry which is preliminary data.</text>
</comment>
<dbReference type="Proteomes" id="UP000034350">
    <property type="component" value="Unassembled WGS sequence"/>
</dbReference>
<gene>
    <name evidence="1" type="ORF">AAJ76_3010002153</name>
</gene>
<keyword evidence="2" id="KW-1185">Reference proteome</keyword>
<dbReference type="AlphaFoldDB" id="A0A0F9YLL4"/>
<evidence type="ECO:0000313" key="1">
    <source>
        <dbReference type="EMBL" id="KKO73692.1"/>
    </source>
</evidence>
<organism evidence="1 2">
    <name type="scientific">Vairimorpha ceranae</name>
    <dbReference type="NCBI Taxonomy" id="40302"/>
    <lineage>
        <taxon>Eukaryota</taxon>
        <taxon>Fungi</taxon>
        <taxon>Fungi incertae sedis</taxon>
        <taxon>Microsporidia</taxon>
        <taxon>Nosematidae</taxon>
        <taxon>Vairimorpha</taxon>
    </lineage>
</organism>
<dbReference type="RefSeq" id="XP_024329434.1">
    <property type="nucleotide sequence ID" value="XM_024475129.1"/>
</dbReference>
<dbReference type="VEuPathDB" id="MicrosporidiaDB:AAJ76_3010002153"/>
<dbReference type="EMBL" id="JPQZ01000301">
    <property type="protein sequence ID" value="KKO73692.1"/>
    <property type="molecule type" value="Genomic_DNA"/>
</dbReference>